<organism evidence="3 4">
    <name type="scientific">Spirosoma rhododendri</name>
    <dbReference type="NCBI Taxonomy" id="2728024"/>
    <lineage>
        <taxon>Bacteria</taxon>
        <taxon>Pseudomonadati</taxon>
        <taxon>Bacteroidota</taxon>
        <taxon>Cytophagia</taxon>
        <taxon>Cytophagales</taxon>
        <taxon>Cytophagaceae</taxon>
        <taxon>Spirosoma</taxon>
    </lineage>
</organism>
<proteinExistence type="inferred from homology"/>
<accession>A0A7L5DQF5</accession>
<dbReference type="RefSeq" id="WP_169552334.1">
    <property type="nucleotide sequence ID" value="NZ_CP051677.1"/>
</dbReference>
<dbReference type="Gene3D" id="2.130.10.10">
    <property type="entry name" value="YVTN repeat-like/Quinoprotein amine dehydrogenase"/>
    <property type="match status" value="1"/>
</dbReference>
<dbReference type="GO" id="GO:0017057">
    <property type="term" value="F:6-phosphogluconolactonase activity"/>
    <property type="evidence" value="ECO:0007669"/>
    <property type="project" value="TreeGrafter"/>
</dbReference>
<dbReference type="AlphaFoldDB" id="A0A7L5DQF5"/>
<dbReference type="PANTHER" id="PTHR30344">
    <property type="entry name" value="6-PHOSPHOGLUCONOLACTONASE-RELATED"/>
    <property type="match status" value="1"/>
</dbReference>
<evidence type="ECO:0000313" key="4">
    <source>
        <dbReference type="Proteomes" id="UP000501128"/>
    </source>
</evidence>
<comment type="similarity">
    <text evidence="1">Belongs to the cycloisomerase 2 family.</text>
</comment>
<sequence length="363" mass="39323">MTQPANPTLYVGTYAVRDSKGIYVFSFDPNTGAATLQQTVDDGKSPSFLAIHPSGQYLYAVNEEDEQGPNQSGTVSAYAIDPQTGQLTLLNQQLTQGKAPCHVAIDRSGKLAFVSNYGSGCLTVLPISPDGSLHEASQVIQHTGHSVDPERQASPHVHSGVVSGDNRLLYVSDLGTDTIHVYQIDEQQGRISAGSATPYVRVSAGSGPRMLVVHPGDEWLYSLKEMSSTVARLRRDRQTNAVELLEDDIPFLSDTFTGERSGGHIHLDTDGQHLLATNRGNNTLAIFALEADGTLTQRGLHYTGGDEPRNFLLDERSGYLLIGHQESDTITVFKLDTDRDTLTATGDQLSVPAPVCLLMQYRV</sequence>
<name>A0A7L5DQF5_9BACT</name>
<protein>
    <submittedName>
        <fullName evidence="3">Lactonase family protein</fullName>
    </submittedName>
</protein>
<keyword evidence="4" id="KW-1185">Reference proteome</keyword>
<reference evidence="3 4" key="1">
    <citation type="submission" date="2020-04" db="EMBL/GenBank/DDBJ databases">
        <title>Genome sequencing of novel species.</title>
        <authorList>
            <person name="Heo J."/>
            <person name="Kim S.-J."/>
            <person name="Kim J.-S."/>
            <person name="Hong S.-B."/>
            <person name="Kwon S.-W."/>
        </authorList>
    </citation>
    <scope>NUCLEOTIDE SEQUENCE [LARGE SCALE GENOMIC DNA]</scope>
    <source>
        <strain evidence="3 4">CJU-R4</strain>
    </source>
</reference>
<keyword evidence="2" id="KW-0313">Glucose metabolism</keyword>
<dbReference type="KEGG" id="srho:HH216_19555"/>
<dbReference type="SUPFAM" id="SSF51004">
    <property type="entry name" value="C-terminal (heme d1) domain of cytochrome cd1-nitrite reductase"/>
    <property type="match status" value="1"/>
</dbReference>
<dbReference type="InterPro" id="IPR015943">
    <property type="entry name" value="WD40/YVTN_repeat-like_dom_sf"/>
</dbReference>
<keyword evidence="2" id="KW-0119">Carbohydrate metabolism</keyword>
<dbReference type="Pfam" id="PF10282">
    <property type="entry name" value="Lactonase"/>
    <property type="match status" value="1"/>
</dbReference>
<evidence type="ECO:0000313" key="3">
    <source>
        <dbReference type="EMBL" id="QJD80375.1"/>
    </source>
</evidence>
<dbReference type="GO" id="GO:0006006">
    <property type="term" value="P:glucose metabolic process"/>
    <property type="evidence" value="ECO:0007669"/>
    <property type="project" value="UniProtKB-KW"/>
</dbReference>
<dbReference type="PANTHER" id="PTHR30344:SF1">
    <property type="entry name" value="6-PHOSPHOGLUCONOLACTONASE"/>
    <property type="match status" value="1"/>
</dbReference>
<gene>
    <name evidence="3" type="ORF">HH216_19555</name>
</gene>
<dbReference type="InterPro" id="IPR011048">
    <property type="entry name" value="Haem_d1_sf"/>
</dbReference>
<evidence type="ECO:0000256" key="1">
    <source>
        <dbReference type="ARBA" id="ARBA00005564"/>
    </source>
</evidence>
<dbReference type="InterPro" id="IPR050282">
    <property type="entry name" value="Cycloisomerase_2"/>
</dbReference>
<dbReference type="EMBL" id="CP051677">
    <property type="protein sequence ID" value="QJD80375.1"/>
    <property type="molecule type" value="Genomic_DNA"/>
</dbReference>
<evidence type="ECO:0000256" key="2">
    <source>
        <dbReference type="ARBA" id="ARBA00022526"/>
    </source>
</evidence>
<dbReference type="Proteomes" id="UP000501128">
    <property type="component" value="Chromosome"/>
</dbReference>
<dbReference type="InterPro" id="IPR019405">
    <property type="entry name" value="Lactonase_7-beta_prop"/>
</dbReference>